<dbReference type="CDD" id="cd13589">
    <property type="entry name" value="PBP2_polyamine_RpCGA009"/>
    <property type="match status" value="1"/>
</dbReference>
<dbReference type="PANTHER" id="PTHR30222:SF2">
    <property type="entry name" value="ABC TRANSPORTER SUBSTRATE-BINDING PROTEIN"/>
    <property type="match status" value="1"/>
</dbReference>
<name>N6UT91_9HYPH</name>
<protein>
    <submittedName>
        <fullName evidence="4">Putative ABC transporter, periplasmic solute-binding protein</fullName>
    </submittedName>
</protein>
<feature type="region of interest" description="Disordered" evidence="3">
    <location>
        <begin position="1"/>
        <end position="42"/>
    </location>
</feature>
<reference evidence="4 5" key="1">
    <citation type="journal article" date="2012" name="BMC Genomics">
        <title>Genomic basis of broad host range and environmental adaptability of Rhizobium tropici CIAT 899 and Rhizobium sp. PRF 81 which are used in inoculants for common bean (Phaseolus vulgaris L.).</title>
        <authorList>
            <person name="Ormeno-Orrillo E."/>
            <person name="Menna P."/>
            <person name="Almeida L.G."/>
            <person name="Ollero F.J."/>
            <person name="Nicolas M.F."/>
            <person name="Pains Rodrigues E."/>
            <person name="Shigueyoshi Nakatani A."/>
            <person name="Silva Batista J.S."/>
            <person name="Oliveira Chueire L.M."/>
            <person name="Souza R.C."/>
            <person name="Ribeiro Vasconcelos A.T."/>
            <person name="Megias M."/>
            <person name="Hungria M."/>
            <person name="Martinez-Romero E."/>
        </authorList>
    </citation>
    <scope>NUCLEOTIDE SEQUENCE [LARGE SCALE GENOMIC DNA]</scope>
    <source>
        <strain evidence="4 5">PRF 81</strain>
    </source>
</reference>
<dbReference type="SUPFAM" id="SSF53850">
    <property type="entry name" value="Periplasmic binding protein-like II"/>
    <property type="match status" value="1"/>
</dbReference>
<evidence type="ECO:0000256" key="3">
    <source>
        <dbReference type="SAM" id="MobiDB-lite"/>
    </source>
</evidence>
<evidence type="ECO:0000313" key="5">
    <source>
        <dbReference type="Proteomes" id="UP000012429"/>
    </source>
</evidence>
<keyword evidence="1" id="KW-0732">Signal</keyword>
<dbReference type="Pfam" id="PF13416">
    <property type="entry name" value="SBP_bac_8"/>
    <property type="match status" value="1"/>
</dbReference>
<evidence type="ECO:0000313" key="4">
    <source>
        <dbReference type="EMBL" id="ENN84930.1"/>
    </source>
</evidence>
<dbReference type="STRING" id="363754.RHSP_59260"/>
<evidence type="ECO:0000256" key="1">
    <source>
        <dbReference type="ARBA" id="ARBA00022729"/>
    </source>
</evidence>
<gene>
    <name evidence="4" type="ORF">RHSP_59260</name>
</gene>
<dbReference type="AlphaFoldDB" id="N6UT91"/>
<dbReference type="EMBL" id="AQHN01000084">
    <property type="protein sequence ID" value="ENN84930.1"/>
    <property type="molecule type" value="Genomic_DNA"/>
</dbReference>
<dbReference type="InterPro" id="IPR006059">
    <property type="entry name" value="SBP"/>
</dbReference>
<feature type="region of interest" description="Disordered" evidence="3">
    <location>
        <begin position="63"/>
        <end position="82"/>
    </location>
</feature>
<comment type="caution">
    <text evidence="4">The sequence shown here is derived from an EMBL/GenBank/DDBJ whole genome shotgun (WGS) entry which is preliminary data.</text>
</comment>
<sequence length="421" mass="46335">MAISPRRSARSTRSSTSGATRHWMTARDGARSWRPIPNGRPSCRRYVISSSRQKTRSCRRRRFRRSAEKIRSEASNYPTEKESGNMTKTFAIAVLTAGLGFAGAAAAQDMVFTSWGGTTQDAQKEFWAETFSKAAKVNVTQDGPTDYGKLKAMVEAKAVGWDVVDVEGDYAVQAGKKGLLEKLDFTVIDKSKLDPRFVTDYSVGSFYYSFVIGCNKDAVDACPKSWADLFDSKKFPGKRTFYKWSAPGVIEAALLADGVPADKLYPLDLDRAFKKLDTIKSDIVWWDSGAQSQQLLASAEAPFGSFWNGRLTALAQTGVKVETSWTNNITAADALVVPKGAKNKEAAMKFIANATSADAQAKFAAKTSYAPINLGSPELMDPALRKSLPDQQAASQVNADMNYWAQHRDEIGTRWYAWQAK</sequence>
<feature type="compositionally biased region" description="Low complexity" evidence="3">
    <location>
        <begin position="11"/>
        <end position="21"/>
    </location>
</feature>
<feature type="compositionally biased region" description="Polar residues" evidence="3">
    <location>
        <begin position="73"/>
        <end position="82"/>
    </location>
</feature>
<proteinExistence type="predicted"/>
<dbReference type="Proteomes" id="UP000012429">
    <property type="component" value="Unassembled WGS sequence"/>
</dbReference>
<accession>N6UT91</accession>
<evidence type="ECO:0000256" key="2">
    <source>
        <dbReference type="ARBA" id="ARBA00022764"/>
    </source>
</evidence>
<keyword evidence="5" id="KW-1185">Reference proteome</keyword>
<organism evidence="4 5">
    <name type="scientific">Rhizobium freirei PRF 81</name>
    <dbReference type="NCBI Taxonomy" id="363754"/>
    <lineage>
        <taxon>Bacteria</taxon>
        <taxon>Pseudomonadati</taxon>
        <taxon>Pseudomonadota</taxon>
        <taxon>Alphaproteobacteria</taxon>
        <taxon>Hyphomicrobiales</taxon>
        <taxon>Rhizobiaceae</taxon>
        <taxon>Rhizobium/Agrobacterium group</taxon>
        <taxon>Rhizobium</taxon>
    </lineage>
</organism>
<dbReference type="Gene3D" id="3.40.190.10">
    <property type="entry name" value="Periplasmic binding protein-like II"/>
    <property type="match status" value="2"/>
</dbReference>
<keyword evidence="2" id="KW-0574">Periplasm</keyword>
<dbReference type="PATRIC" id="fig|363754.4.peg.4966"/>
<dbReference type="PANTHER" id="PTHR30222">
    <property type="entry name" value="SPERMIDINE/PUTRESCINE-BINDING PERIPLASMIC PROTEIN"/>
    <property type="match status" value="1"/>
</dbReference>